<evidence type="ECO:0000259" key="2">
    <source>
        <dbReference type="PROSITE" id="PS51372"/>
    </source>
</evidence>
<dbReference type="SUPFAM" id="SSF63520">
    <property type="entry name" value="PTS-regulatory domain, PRD"/>
    <property type="match status" value="2"/>
</dbReference>
<dbReference type="Pfam" id="PF03123">
    <property type="entry name" value="CAT_RBD"/>
    <property type="match status" value="1"/>
</dbReference>
<dbReference type="PANTHER" id="PTHR30185">
    <property type="entry name" value="CRYPTIC BETA-GLUCOSIDE BGL OPERON ANTITERMINATOR"/>
    <property type="match status" value="1"/>
</dbReference>
<dbReference type="InterPro" id="IPR036634">
    <property type="entry name" value="PRD_sf"/>
</dbReference>
<dbReference type="RefSeq" id="WP_121056492.1">
    <property type="nucleotide sequence ID" value="NZ_JACOPE010000001.1"/>
</dbReference>
<keyword evidence="4" id="KW-1185">Reference proteome</keyword>
<evidence type="ECO:0000313" key="3">
    <source>
        <dbReference type="EMBL" id="MBC5682799.1"/>
    </source>
</evidence>
<reference evidence="3 4" key="1">
    <citation type="submission" date="2020-08" db="EMBL/GenBank/DDBJ databases">
        <title>Genome public.</title>
        <authorList>
            <person name="Liu C."/>
            <person name="Sun Q."/>
        </authorList>
    </citation>
    <scope>NUCLEOTIDE SEQUENCE [LARGE SCALE GENOMIC DNA]</scope>
    <source>
        <strain evidence="3 4">NSJ-13</strain>
    </source>
</reference>
<organism evidence="3 4">
    <name type="scientific">Ruminococcus hominis</name>
    <dbReference type="NCBI Taxonomy" id="2763065"/>
    <lineage>
        <taxon>Bacteria</taxon>
        <taxon>Bacillati</taxon>
        <taxon>Bacillota</taxon>
        <taxon>Clostridia</taxon>
        <taxon>Eubacteriales</taxon>
        <taxon>Oscillospiraceae</taxon>
        <taxon>Ruminococcus</taxon>
    </lineage>
</organism>
<dbReference type="InterPro" id="IPR004341">
    <property type="entry name" value="CAT_RNA-bd_dom"/>
</dbReference>
<dbReference type="Pfam" id="PF00874">
    <property type="entry name" value="PRD"/>
    <property type="match status" value="2"/>
</dbReference>
<comment type="caution">
    <text evidence="3">The sequence shown here is derived from an EMBL/GenBank/DDBJ whole genome shotgun (WGS) entry which is preliminary data.</text>
</comment>
<dbReference type="InterPro" id="IPR011608">
    <property type="entry name" value="PRD"/>
</dbReference>
<dbReference type="SMART" id="SM01061">
    <property type="entry name" value="CAT_RBD"/>
    <property type="match status" value="1"/>
</dbReference>
<proteinExistence type="predicted"/>
<gene>
    <name evidence="3" type="ORF">H8S40_04315</name>
</gene>
<dbReference type="Gene3D" id="2.30.24.10">
    <property type="entry name" value="CAT RNA-binding domain"/>
    <property type="match status" value="1"/>
</dbReference>
<dbReference type="PANTHER" id="PTHR30185:SF16">
    <property type="entry name" value="PROTEIN GLCT"/>
    <property type="match status" value="1"/>
</dbReference>
<dbReference type="Proteomes" id="UP000631576">
    <property type="component" value="Unassembled WGS sequence"/>
</dbReference>
<sequence>MYRVSKVLNNNGVIAIEMEENQEYVLLGKGIGFGKKVSQRFEAPSDCTRYSLKNDTERGSAASLVKSVDPVFLEIANEVLKEAEHTFGNIDKRILFPLADHISFAVARMKNGEQISNPLTGDIHALFYKEFQVASVLKKVLSDRMQIEIGDDEIGYVALHVHSAIEDEKVSVAMQMARTVRECVSIIETETGKKIDVMTLDYNRLMNHVKYMAARLLRGEELKVNINDYIEIKFPKAFAIATTVCDHLGENIGVQPGEREIGYLAMHIERVYNSGENN</sequence>
<dbReference type="PROSITE" id="PS51372">
    <property type="entry name" value="PRD_2"/>
    <property type="match status" value="2"/>
</dbReference>
<feature type="domain" description="PRD" evidence="2">
    <location>
        <begin position="67"/>
        <end position="171"/>
    </location>
</feature>
<accession>A0ABR7G5W9</accession>
<evidence type="ECO:0000256" key="1">
    <source>
        <dbReference type="ARBA" id="ARBA00022737"/>
    </source>
</evidence>
<name>A0ABR7G5W9_9FIRM</name>
<protein>
    <submittedName>
        <fullName evidence="3">PRD domain-containing protein</fullName>
    </submittedName>
</protein>
<dbReference type="Gene3D" id="1.10.1790.10">
    <property type="entry name" value="PRD domain"/>
    <property type="match status" value="2"/>
</dbReference>
<evidence type="ECO:0000313" key="4">
    <source>
        <dbReference type="Proteomes" id="UP000631576"/>
    </source>
</evidence>
<keyword evidence="1" id="KW-0677">Repeat</keyword>
<dbReference type="EMBL" id="JACOPE010000001">
    <property type="protein sequence ID" value="MBC5682799.1"/>
    <property type="molecule type" value="Genomic_DNA"/>
</dbReference>
<dbReference type="SUPFAM" id="SSF50151">
    <property type="entry name" value="SacY-like RNA-binding domain"/>
    <property type="match status" value="1"/>
</dbReference>
<dbReference type="InterPro" id="IPR036650">
    <property type="entry name" value="CAT_RNA-bd_dom_sf"/>
</dbReference>
<feature type="domain" description="PRD" evidence="2">
    <location>
        <begin position="172"/>
        <end position="278"/>
    </location>
</feature>
<dbReference type="InterPro" id="IPR050661">
    <property type="entry name" value="BglG_antiterminators"/>
</dbReference>